<evidence type="ECO:0000313" key="8">
    <source>
        <dbReference type="Proteomes" id="UP001549921"/>
    </source>
</evidence>
<dbReference type="EMBL" id="JBEDNZ010000006">
    <property type="protein sequence ID" value="KAL0840797.1"/>
    <property type="molecule type" value="Genomic_DNA"/>
</dbReference>
<dbReference type="Gene3D" id="3.30.40.10">
    <property type="entry name" value="Zinc/RING finger domain, C3HC4 (zinc finger)"/>
    <property type="match status" value="1"/>
</dbReference>
<dbReference type="AlphaFoldDB" id="A0ABD0TBM9"/>
<keyword evidence="1" id="KW-0479">Metal-binding</keyword>
<proteinExistence type="predicted"/>
<evidence type="ECO:0000256" key="3">
    <source>
        <dbReference type="ARBA" id="ARBA00022833"/>
    </source>
</evidence>
<dbReference type="GO" id="GO:0008270">
    <property type="term" value="F:zinc ion binding"/>
    <property type="evidence" value="ECO:0007669"/>
    <property type="project" value="UniProtKB-KW"/>
</dbReference>
<reference evidence="7 8" key="1">
    <citation type="submission" date="2024-06" db="EMBL/GenBank/DDBJ databases">
        <title>A chromosome-level genome assembly of beet webworm, Loxostege sticticalis.</title>
        <authorList>
            <person name="Zhang Y."/>
        </authorList>
    </citation>
    <scope>NUCLEOTIDE SEQUENCE [LARGE SCALE GENOMIC DNA]</scope>
    <source>
        <strain evidence="7">AQ028</strain>
        <tissue evidence="7">Male pupae</tissue>
    </source>
</reference>
<organism evidence="7 8">
    <name type="scientific">Loxostege sticticalis</name>
    <name type="common">Beet webworm moth</name>
    <dbReference type="NCBI Taxonomy" id="481309"/>
    <lineage>
        <taxon>Eukaryota</taxon>
        <taxon>Metazoa</taxon>
        <taxon>Ecdysozoa</taxon>
        <taxon>Arthropoda</taxon>
        <taxon>Hexapoda</taxon>
        <taxon>Insecta</taxon>
        <taxon>Pterygota</taxon>
        <taxon>Neoptera</taxon>
        <taxon>Endopterygota</taxon>
        <taxon>Lepidoptera</taxon>
        <taxon>Glossata</taxon>
        <taxon>Ditrysia</taxon>
        <taxon>Pyraloidea</taxon>
        <taxon>Crambidae</taxon>
        <taxon>Pyraustinae</taxon>
        <taxon>Loxostege</taxon>
    </lineage>
</organism>
<name>A0ABD0TBM9_LOXSC</name>
<dbReference type="InterPro" id="IPR057251">
    <property type="entry name" value="FP_C"/>
</dbReference>
<keyword evidence="3" id="KW-0862">Zinc</keyword>
<feature type="region of interest" description="Disordered" evidence="4">
    <location>
        <begin position="93"/>
        <end position="112"/>
    </location>
</feature>
<keyword evidence="2" id="KW-0863">Zinc-finger</keyword>
<feature type="domain" description="PHD-type" evidence="5">
    <location>
        <begin position="4"/>
        <end position="54"/>
    </location>
</feature>
<dbReference type="Proteomes" id="UP001549921">
    <property type="component" value="Unassembled WGS sequence"/>
</dbReference>
<dbReference type="InterPro" id="IPR019787">
    <property type="entry name" value="Znf_PHD-finger"/>
</dbReference>
<dbReference type="InterPro" id="IPR011011">
    <property type="entry name" value="Znf_FYVE_PHD"/>
</dbReference>
<dbReference type="InterPro" id="IPR013083">
    <property type="entry name" value="Znf_RING/FYVE/PHD"/>
</dbReference>
<accession>A0ABD0TBM9</accession>
<dbReference type="Pfam" id="PF25298">
    <property type="entry name" value="Baculo_FP_2nd"/>
    <property type="match status" value="1"/>
</dbReference>
<evidence type="ECO:0000256" key="2">
    <source>
        <dbReference type="ARBA" id="ARBA00022771"/>
    </source>
</evidence>
<evidence type="ECO:0000256" key="4">
    <source>
        <dbReference type="SAM" id="MobiDB-lite"/>
    </source>
</evidence>
<comment type="caution">
    <text evidence="7">The sequence shown here is derived from an EMBL/GenBank/DDBJ whole genome shotgun (WGS) entry which is preliminary data.</text>
</comment>
<feature type="domain" description="FP protein C-terminal" evidence="6">
    <location>
        <begin position="309"/>
        <end position="360"/>
    </location>
</feature>
<evidence type="ECO:0000313" key="7">
    <source>
        <dbReference type="EMBL" id="KAL0840797.1"/>
    </source>
</evidence>
<evidence type="ECO:0000259" key="5">
    <source>
        <dbReference type="Pfam" id="PF00628"/>
    </source>
</evidence>
<evidence type="ECO:0008006" key="9">
    <source>
        <dbReference type="Google" id="ProtNLM"/>
    </source>
</evidence>
<protein>
    <recommendedName>
        <fullName evidence="9">Zinc finger PHD-type domain-containing protein</fullName>
    </recommendedName>
</protein>
<evidence type="ECO:0000259" key="6">
    <source>
        <dbReference type="Pfam" id="PF25298"/>
    </source>
</evidence>
<dbReference type="InterPro" id="IPR019786">
    <property type="entry name" value="Zinc_finger_PHD-type_CS"/>
</dbReference>
<dbReference type="Pfam" id="PF00628">
    <property type="entry name" value="PHD"/>
    <property type="match status" value="1"/>
</dbReference>
<sequence length="369" mass="42072">MNGCNACRCPLEPNSFLHCRLCKLDYHYKCLNIKSSQFASLSEEFLLSWVCPACNNVTRRTKSNCDTPVRRNQPLEPEMSLDMSLETNFNTPVRPAGTQTQVPNTSHSSDSSVTMDKISQLMDEKLNTALSYYMTNLRSALKSDIEQMVRTETNKAITELSRDFTTTTDYLCAEQKDLKKCNLQKQIRQMEGKLNNIENLSRSLNIEIQAVPENKNVNVFSLFKKLCEVVNVNIDDSAIHACRRIAKMNSSSTRPRNILVTLASSRLRDLIISSVHRHNKKHRDAPLTAGHLGIDAGSACRIYVAEHLSPEMKTLHAESRKFAQNNNYKYVWVRFGKIFIRKDDTSTAMQIKNSDFLKKLSNPLDIQRN</sequence>
<dbReference type="SUPFAM" id="SSF57903">
    <property type="entry name" value="FYVE/PHD zinc finger"/>
    <property type="match status" value="1"/>
</dbReference>
<gene>
    <name evidence="7" type="ORF">ABMA28_014608</name>
</gene>
<dbReference type="PROSITE" id="PS01359">
    <property type="entry name" value="ZF_PHD_1"/>
    <property type="match status" value="1"/>
</dbReference>
<evidence type="ECO:0000256" key="1">
    <source>
        <dbReference type="ARBA" id="ARBA00022723"/>
    </source>
</evidence>